<reference evidence="5" key="1">
    <citation type="journal article" date="2023" name="Mol. Biol. Evol.">
        <title>Third-Generation Sequencing Reveals the Adaptive Role of the Epigenome in Three Deep-Sea Polychaetes.</title>
        <authorList>
            <person name="Perez M."/>
            <person name="Aroh O."/>
            <person name="Sun Y."/>
            <person name="Lan Y."/>
            <person name="Juniper S.K."/>
            <person name="Young C.R."/>
            <person name="Angers B."/>
            <person name="Qian P.Y."/>
        </authorList>
    </citation>
    <scope>NUCLEOTIDE SEQUENCE</scope>
    <source>
        <strain evidence="5">R07B-5</strain>
    </source>
</reference>
<dbReference type="InterPro" id="IPR020408">
    <property type="entry name" value="Nerve_growth_factor-like"/>
</dbReference>
<sequence>MSIKPPQLQGSVERQRLQHWSQLIHFYTRSVRSRAFEPETPFRRSNRRSSTWRQPLPDKRGIVDQSQSVCPSAAEWRQLFTAKDMNDTNVEVFQPDNLASSQLEHQQWFYTVTCDNEALTSARDCSNCCIGIDHTRFSSTCHQKKSFVMALVRRPWELVFDWSWIQLETSCDCAVKSNIYRRFR</sequence>
<keyword evidence="2" id="KW-0339">Growth factor</keyword>
<dbReference type="PANTHER" id="PTHR11589">
    <property type="entry name" value="NERVE GROWTH FACTOR NGF -RELATED"/>
    <property type="match status" value="1"/>
</dbReference>
<dbReference type="PROSITE" id="PS50270">
    <property type="entry name" value="NGF_2"/>
    <property type="match status" value="1"/>
</dbReference>
<evidence type="ECO:0000313" key="6">
    <source>
        <dbReference type="Proteomes" id="UP001209878"/>
    </source>
</evidence>
<dbReference type="GO" id="GO:0043524">
    <property type="term" value="P:negative regulation of neuron apoptotic process"/>
    <property type="evidence" value="ECO:0007669"/>
    <property type="project" value="TreeGrafter"/>
</dbReference>
<dbReference type="GO" id="GO:0008083">
    <property type="term" value="F:growth factor activity"/>
    <property type="evidence" value="ECO:0007669"/>
    <property type="project" value="UniProtKB-KW"/>
</dbReference>
<dbReference type="AlphaFoldDB" id="A0AAD9KUC0"/>
<dbReference type="GO" id="GO:0021675">
    <property type="term" value="P:nerve development"/>
    <property type="evidence" value="ECO:0007669"/>
    <property type="project" value="TreeGrafter"/>
</dbReference>
<organism evidence="5 6">
    <name type="scientific">Ridgeia piscesae</name>
    <name type="common">Tubeworm</name>
    <dbReference type="NCBI Taxonomy" id="27915"/>
    <lineage>
        <taxon>Eukaryota</taxon>
        <taxon>Metazoa</taxon>
        <taxon>Spiralia</taxon>
        <taxon>Lophotrochozoa</taxon>
        <taxon>Annelida</taxon>
        <taxon>Polychaeta</taxon>
        <taxon>Sedentaria</taxon>
        <taxon>Canalipalpata</taxon>
        <taxon>Sabellida</taxon>
        <taxon>Siboglinidae</taxon>
        <taxon>Ridgeia</taxon>
    </lineage>
</organism>
<protein>
    <recommendedName>
        <fullName evidence="4">Nerve growth factor-related domain-containing protein</fullName>
    </recommendedName>
</protein>
<dbReference type="Proteomes" id="UP001209878">
    <property type="component" value="Unassembled WGS sequence"/>
</dbReference>
<evidence type="ECO:0000313" key="5">
    <source>
        <dbReference type="EMBL" id="KAK2176893.1"/>
    </source>
</evidence>
<feature type="domain" description="Nerve growth factor-related" evidence="4">
    <location>
        <begin position="58"/>
        <end position="174"/>
    </location>
</feature>
<dbReference type="Gene3D" id="2.10.90.10">
    <property type="entry name" value="Cystine-knot cytokines"/>
    <property type="match status" value="1"/>
</dbReference>
<dbReference type="EMBL" id="JAODUO010000632">
    <property type="protein sequence ID" value="KAK2176893.1"/>
    <property type="molecule type" value="Genomic_DNA"/>
</dbReference>
<proteinExistence type="inferred from homology"/>
<evidence type="ECO:0000259" key="4">
    <source>
        <dbReference type="SMART" id="SM00140"/>
    </source>
</evidence>
<dbReference type="GO" id="GO:0007169">
    <property type="term" value="P:cell surface receptor protein tyrosine kinase signaling pathway"/>
    <property type="evidence" value="ECO:0007669"/>
    <property type="project" value="TreeGrafter"/>
</dbReference>
<dbReference type="SMART" id="SM00140">
    <property type="entry name" value="NGF"/>
    <property type="match status" value="1"/>
</dbReference>
<comment type="similarity">
    <text evidence="1">Belongs to the NGF-beta family.</text>
</comment>
<feature type="region of interest" description="Disordered" evidence="3">
    <location>
        <begin position="37"/>
        <end position="64"/>
    </location>
</feature>
<gene>
    <name evidence="5" type="ORF">NP493_633g01028</name>
</gene>
<keyword evidence="6" id="KW-1185">Reference proteome</keyword>
<dbReference type="GO" id="GO:0048812">
    <property type="term" value="P:neuron projection morphogenesis"/>
    <property type="evidence" value="ECO:0007669"/>
    <property type="project" value="TreeGrafter"/>
</dbReference>
<dbReference type="GO" id="GO:0038180">
    <property type="term" value="P:nerve growth factor signaling pathway"/>
    <property type="evidence" value="ECO:0007669"/>
    <property type="project" value="TreeGrafter"/>
</dbReference>
<evidence type="ECO:0000256" key="3">
    <source>
        <dbReference type="SAM" id="MobiDB-lite"/>
    </source>
</evidence>
<accession>A0AAD9KUC0</accession>
<dbReference type="InterPro" id="IPR002072">
    <property type="entry name" value="Nerve_growth_factor-rel"/>
</dbReference>
<name>A0AAD9KUC0_RIDPI</name>
<comment type="caution">
    <text evidence="5">The sequence shown here is derived from an EMBL/GenBank/DDBJ whole genome shotgun (WGS) entry which is preliminary data.</text>
</comment>
<evidence type="ECO:0000256" key="1">
    <source>
        <dbReference type="ARBA" id="ARBA00010783"/>
    </source>
</evidence>
<dbReference type="SUPFAM" id="SSF57501">
    <property type="entry name" value="Cystine-knot cytokines"/>
    <property type="match status" value="1"/>
</dbReference>
<evidence type="ECO:0000256" key="2">
    <source>
        <dbReference type="ARBA" id="ARBA00023030"/>
    </source>
</evidence>
<dbReference type="Pfam" id="PF00243">
    <property type="entry name" value="NGF"/>
    <property type="match status" value="1"/>
</dbReference>
<dbReference type="PANTHER" id="PTHR11589:SF11">
    <property type="entry name" value="PREPRO-NEUROTROPHIN"/>
    <property type="match status" value="1"/>
</dbReference>
<dbReference type="InterPro" id="IPR029034">
    <property type="entry name" value="Cystine-knot_cytokine"/>
</dbReference>
<dbReference type="GO" id="GO:0005163">
    <property type="term" value="F:nerve growth factor receptor binding"/>
    <property type="evidence" value="ECO:0007669"/>
    <property type="project" value="TreeGrafter"/>
</dbReference>